<dbReference type="EMBL" id="JACEFO010001823">
    <property type="protein sequence ID" value="KAF8700989.1"/>
    <property type="molecule type" value="Genomic_DNA"/>
</dbReference>
<accession>A0A835BKB9</accession>
<proteinExistence type="predicted"/>
<dbReference type="OrthoDB" id="711827at2759"/>
<name>A0A835BKB9_9POAL</name>
<keyword evidence="2" id="KW-1185">Reference proteome</keyword>
<comment type="caution">
    <text evidence="1">The sequence shown here is derived from an EMBL/GenBank/DDBJ whole genome shotgun (WGS) entry which is preliminary data.</text>
</comment>
<gene>
    <name evidence="1" type="ORF">HU200_033880</name>
</gene>
<protein>
    <submittedName>
        <fullName evidence="1">Uncharacterized protein</fullName>
    </submittedName>
</protein>
<evidence type="ECO:0000313" key="1">
    <source>
        <dbReference type="EMBL" id="KAF8700989.1"/>
    </source>
</evidence>
<evidence type="ECO:0000313" key="2">
    <source>
        <dbReference type="Proteomes" id="UP000636709"/>
    </source>
</evidence>
<dbReference type="Proteomes" id="UP000636709">
    <property type="component" value="Unassembled WGS sequence"/>
</dbReference>
<organism evidence="1 2">
    <name type="scientific">Digitaria exilis</name>
    <dbReference type="NCBI Taxonomy" id="1010633"/>
    <lineage>
        <taxon>Eukaryota</taxon>
        <taxon>Viridiplantae</taxon>
        <taxon>Streptophyta</taxon>
        <taxon>Embryophyta</taxon>
        <taxon>Tracheophyta</taxon>
        <taxon>Spermatophyta</taxon>
        <taxon>Magnoliopsida</taxon>
        <taxon>Liliopsida</taxon>
        <taxon>Poales</taxon>
        <taxon>Poaceae</taxon>
        <taxon>PACMAD clade</taxon>
        <taxon>Panicoideae</taxon>
        <taxon>Panicodae</taxon>
        <taxon>Paniceae</taxon>
        <taxon>Anthephorinae</taxon>
        <taxon>Digitaria</taxon>
    </lineage>
</organism>
<reference evidence="1" key="1">
    <citation type="submission" date="2020-07" db="EMBL/GenBank/DDBJ databases">
        <title>Genome sequence and genetic diversity analysis of an under-domesticated orphan crop, white fonio (Digitaria exilis).</title>
        <authorList>
            <person name="Bennetzen J.L."/>
            <person name="Chen S."/>
            <person name="Ma X."/>
            <person name="Wang X."/>
            <person name="Yssel A.E.J."/>
            <person name="Chaluvadi S.R."/>
            <person name="Johnson M."/>
            <person name="Gangashetty P."/>
            <person name="Hamidou F."/>
            <person name="Sanogo M.D."/>
            <person name="Zwaenepoel A."/>
            <person name="Wallace J."/>
            <person name="Van De Peer Y."/>
            <person name="Van Deynze A."/>
        </authorList>
    </citation>
    <scope>NUCLEOTIDE SEQUENCE</scope>
    <source>
        <tissue evidence="1">Leaves</tissue>
    </source>
</reference>
<sequence>MTEWLMESLRKDANRGGSAPWETGSGKAVRGTHTHQTVAFDRAWWGACLMLRPCCCRNLRHSFWLPCETGQKSLKGFCLENVNFTELS</sequence>
<dbReference type="AlphaFoldDB" id="A0A835BKB9"/>